<gene>
    <name evidence="1" type="ORF">CDL12_15339</name>
</gene>
<protein>
    <submittedName>
        <fullName evidence="1">Uncharacterized protein</fullName>
    </submittedName>
</protein>
<evidence type="ECO:0000313" key="2">
    <source>
        <dbReference type="Proteomes" id="UP000231279"/>
    </source>
</evidence>
<organism evidence="1 2">
    <name type="scientific">Handroanthus impetiginosus</name>
    <dbReference type="NCBI Taxonomy" id="429701"/>
    <lineage>
        <taxon>Eukaryota</taxon>
        <taxon>Viridiplantae</taxon>
        <taxon>Streptophyta</taxon>
        <taxon>Embryophyta</taxon>
        <taxon>Tracheophyta</taxon>
        <taxon>Spermatophyta</taxon>
        <taxon>Magnoliopsida</taxon>
        <taxon>eudicotyledons</taxon>
        <taxon>Gunneridae</taxon>
        <taxon>Pentapetalae</taxon>
        <taxon>asterids</taxon>
        <taxon>lamiids</taxon>
        <taxon>Lamiales</taxon>
        <taxon>Bignoniaceae</taxon>
        <taxon>Crescentiina</taxon>
        <taxon>Tabebuia alliance</taxon>
        <taxon>Handroanthus</taxon>
    </lineage>
</organism>
<keyword evidence="2" id="KW-1185">Reference proteome</keyword>
<dbReference type="Proteomes" id="UP000231279">
    <property type="component" value="Unassembled WGS sequence"/>
</dbReference>
<name>A0A2G9H421_9LAMI</name>
<dbReference type="EMBL" id="NKXS01002807">
    <property type="protein sequence ID" value="PIN12050.1"/>
    <property type="molecule type" value="Genomic_DNA"/>
</dbReference>
<reference evidence="2" key="1">
    <citation type="journal article" date="2018" name="Gigascience">
        <title>Genome assembly of the Pink Ipe (Handroanthus impetiginosus, Bignoniaceae), a highly valued, ecologically keystone Neotropical timber forest tree.</title>
        <authorList>
            <person name="Silva-Junior O.B."/>
            <person name="Grattapaglia D."/>
            <person name="Novaes E."/>
            <person name="Collevatti R.G."/>
        </authorList>
    </citation>
    <scope>NUCLEOTIDE SEQUENCE [LARGE SCALE GENOMIC DNA]</scope>
    <source>
        <strain evidence="2">cv. UFG-1</strain>
    </source>
</reference>
<sequence>MFTKAIALEQTNSFHYLFSIQRDSYTSMLHNKYSDSDDQPGSFKPHPIHARTFWKSLKNTCGTTPNHL</sequence>
<proteinExistence type="predicted"/>
<dbReference type="AlphaFoldDB" id="A0A2G9H421"/>
<accession>A0A2G9H421</accession>
<evidence type="ECO:0000313" key="1">
    <source>
        <dbReference type="EMBL" id="PIN12050.1"/>
    </source>
</evidence>
<comment type="caution">
    <text evidence="1">The sequence shown here is derived from an EMBL/GenBank/DDBJ whole genome shotgun (WGS) entry which is preliminary data.</text>
</comment>